<accession>A0ABP6XV49</accession>
<proteinExistence type="predicted"/>
<keyword evidence="3" id="KW-1185">Reference proteome</keyword>
<keyword evidence="1" id="KW-0812">Transmembrane</keyword>
<feature type="transmembrane region" description="Helical" evidence="1">
    <location>
        <begin position="6"/>
        <end position="23"/>
    </location>
</feature>
<keyword evidence="1" id="KW-1133">Transmembrane helix</keyword>
<evidence type="ECO:0000313" key="2">
    <source>
        <dbReference type="EMBL" id="GAA3572298.1"/>
    </source>
</evidence>
<organism evidence="2 3">
    <name type="scientific">Snuella lapsa</name>
    <dbReference type="NCBI Taxonomy" id="870481"/>
    <lineage>
        <taxon>Bacteria</taxon>
        <taxon>Pseudomonadati</taxon>
        <taxon>Bacteroidota</taxon>
        <taxon>Flavobacteriia</taxon>
        <taxon>Flavobacteriales</taxon>
        <taxon>Flavobacteriaceae</taxon>
        <taxon>Snuella</taxon>
    </lineage>
</organism>
<dbReference type="EMBL" id="BAABCY010000062">
    <property type="protein sequence ID" value="GAA3572298.1"/>
    <property type="molecule type" value="Genomic_DNA"/>
</dbReference>
<dbReference type="Proteomes" id="UP001500954">
    <property type="component" value="Unassembled WGS sequence"/>
</dbReference>
<reference evidence="3" key="1">
    <citation type="journal article" date="2019" name="Int. J. Syst. Evol. Microbiol.">
        <title>The Global Catalogue of Microorganisms (GCM) 10K type strain sequencing project: providing services to taxonomists for standard genome sequencing and annotation.</title>
        <authorList>
            <consortium name="The Broad Institute Genomics Platform"/>
            <consortium name="The Broad Institute Genome Sequencing Center for Infectious Disease"/>
            <person name="Wu L."/>
            <person name="Ma J."/>
        </authorList>
    </citation>
    <scope>NUCLEOTIDE SEQUENCE [LARGE SCALE GENOMIC DNA]</scope>
    <source>
        <strain evidence="3">JCM 17111</strain>
    </source>
</reference>
<keyword evidence="1" id="KW-0472">Membrane</keyword>
<sequence length="63" mass="7604">MYFVFMSIIFGVYWLKGVFLYLLRNKLSAFYRKKQHFIDKIVLLIEFDENTYVNKTCQIVVGV</sequence>
<gene>
    <name evidence="2" type="ORF">GCM10022395_22000</name>
</gene>
<evidence type="ECO:0000256" key="1">
    <source>
        <dbReference type="SAM" id="Phobius"/>
    </source>
</evidence>
<comment type="caution">
    <text evidence="2">The sequence shown here is derived from an EMBL/GenBank/DDBJ whole genome shotgun (WGS) entry which is preliminary data.</text>
</comment>
<name>A0ABP6XV49_9FLAO</name>
<protein>
    <submittedName>
        <fullName evidence="2">Uncharacterized protein</fullName>
    </submittedName>
</protein>
<evidence type="ECO:0000313" key="3">
    <source>
        <dbReference type="Proteomes" id="UP001500954"/>
    </source>
</evidence>